<organism evidence="2 3">
    <name type="scientific">Macrostomum lignano</name>
    <dbReference type="NCBI Taxonomy" id="282301"/>
    <lineage>
        <taxon>Eukaryota</taxon>
        <taxon>Metazoa</taxon>
        <taxon>Spiralia</taxon>
        <taxon>Lophotrochozoa</taxon>
        <taxon>Platyhelminthes</taxon>
        <taxon>Rhabditophora</taxon>
        <taxon>Macrostomorpha</taxon>
        <taxon>Macrostomida</taxon>
        <taxon>Macrostomidae</taxon>
        <taxon>Macrostomum</taxon>
    </lineage>
</organism>
<feature type="compositionally biased region" description="Polar residues" evidence="1">
    <location>
        <begin position="159"/>
        <end position="176"/>
    </location>
</feature>
<evidence type="ECO:0000313" key="3">
    <source>
        <dbReference type="WBParaSite" id="maker-unitig_34206-snap-gene-0.1-mRNA-1"/>
    </source>
</evidence>
<dbReference type="WBParaSite" id="maker-unitig_34206-snap-gene-0.1-mRNA-1">
    <property type="protein sequence ID" value="maker-unitig_34206-snap-gene-0.1-mRNA-1"/>
    <property type="gene ID" value="maker-unitig_34206-snap-gene-0.1"/>
</dbReference>
<evidence type="ECO:0000313" key="2">
    <source>
        <dbReference type="Proteomes" id="UP000095280"/>
    </source>
</evidence>
<sequence>DWLVAASQPVIFVGTDVGRVKPHGYYQACRVSGKATTCEAVETEQEGTRVLESGLRGILKLRNADVEQKRGVGKNRKKSIKARLVFRVNLPLAVETSSHCRLPPILLSTLKTNGSVGKVRGQGRVRARFFGRNSPNLAGFEYGIRLYDEPADGGRWCRPSQQCKEQPRCTTGSDSPGTLKPSGPACPPISNEQQAASRKSEHYQRPPIRSQVRSFIAYLGRTSQKDWNVQWGRTTSRRYSTPEPDVDHHRWRRGATPPVGWPLPPPVSGHAIRRGLRAARLDTLCSRRRQPGVNSGLVQSSARQVDREFLSERGVLDRRTDVSRPATTFCQNTPEAMLRSALQLTPPASYSLVQHGRSATAARPELAMACCWLLKCWLSAAALLGQAHEDAVSACAVMQQGELQAWALKAKFAERSASIVSAFLRASSPLHASAAFRHRQRGQTDPACVSAPARLADLNPDADRRFSLSLAGLPPPTCKYSAGCGAESRHCSCTWTTSWAGRPQLPQAPQAGWFPYSGANAANLLRFRCGCRPASSAVCCYFSVQPCARQSADGGQHSLAACAEGQNQQLGVLSTTAAFVLMSSLASAPGRCAYCPQPGCRRRHVSEACRARLASGGGSRPSIMASPPVSACLTAASVYLELLPRPAGSASDDRVGGWCALERPGLRTSISLP</sequence>
<proteinExistence type="predicted"/>
<dbReference type="SUPFAM" id="SSF49417">
    <property type="entry name" value="p53-like transcription factors"/>
    <property type="match status" value="1"/>
</dbReference>
<dbReference type="Proteomes" id="UP000095280">
    <property type="component" value="Unplaced"/>
</dbReference>
<dbReference type="PANTHER" id="PTHR12533">
    <property type="entry name" value="NFAT"/>
    <property type="match status" value="1"/>
</dbReference>
<dbReference type="GO" id="GO:0000978">
    <property type="term" value="F:RNA polymerase II cis-regulatory region sequence-specific DNA binding"/>
    <property type="evidence" value="ECO:0007669"/>
    <property type="project" value="TreeGrafter"/>
</dbReference>
<protein>
    <submittedName>
        <fullName evidence="3">Protein kinase domain-containing protein</fullName>
    </submittedName>
</protein>
<accession>A0A1I8FGU2</accession>
<dbReference type="Gene3D" id="2.60.40.340">
    <property type="entry name" value="Rel homology domain (RHD), DNA-binding domain"/>
    <property type="match status" value="1"/>
</dbReference>
<dbReference type="InterPro" id="IPR008366">
    <property type="entry name" value="NFAT"/>
</dbReference>
<dbReference type="AlphaFoldDB" id="A0A1I8FGU2"/>
<dbReference type="GO" id="GO:0005667">
    <property type="term" value="C:transcription regulator complex"/>
    <property type="evidence" value="ECO:0007669"/>
    <property type="project" value="TreeGrafter"/>
</dbReference>
<dbReference type="GO" id="GO:0000981">
    <property type="term" value="F:DNA-binding transcription factor activity, RNA polymerase II-specific"/>
    <property type="evidence" value="ECO:0007669"/>
    <property type="project" value="TreeGrafter"/>
</dbReference>
<evidence type="ECO:0000256" key="1">
    <source>
        <dbReference type="SAM" id="MobiDB-lite"/>
    </source>
</evidence>
<keyword evidence="2" id="KW-1185">Reference proteome</keyword>
<dbReference type="InterPro" id="IPR037059">
    <property type="entry name" value="RHD_DNA_bind_dom_sf"/>
</dbReference>
<reference evidence="3" key="1">
    <citation type="submission" date="2016-11" db="UniProtKB">
        <authorList>
            <consortium name="WormBaseParasite"/>
        </authorList>
    </citation>
    <scope>IDENTIFICATION</scope>
</reference>
<feature type="region of interest" description="Disordered" evidence="1">
    <location>
        <begin position="237"/>
        <end position="266"/>
    </location>
</feature>
<name>A0A1I8FGU2_9PLAT</name>
<dbReference type="InterPro" id="IPR008967">
    <property type="entry name" value="p53-like_TF_DNA-bd_sf"/>
</dbReference>
<dbReference type="PANTHER" id="PTHR12533:SF7">
    <property type="entry name" value="NFAT NUCLEAR FACTOR, ISOFORM B"/>
    <property type="match status" value="1"/>
</dbReference>
<feature type="region of interest" description="Disordered" evidence="1">
    <location>
        <begin position="158"/>
        <end position="207"/>
    </location>
</feature>